<name>A0A1J1IH47_9DIPT</name>
<keyword evidence="2" id="KW-1185">Reference proteome</keyword>
<evidence type="ECO:0000313" key="1">
    <source>
        <dbReference type="EMBL" id="CRK99583.1"/>
    </source>
</evidence>
<gene>
    <name evidence="1" type="ORF">CLUMA_CG012895</name>
</gene>
<dbReference type="AlphaFoldDB" id="A0A1J1IH47"/>
<reference evidence="1 2" key="1">
    <citation type="submission" date="2015-04" db="EMBL/GenBank/DDBJ databases">
        <authorList>
            <person name="Syromyatnikov M.Y."/>
            <person name="Popov V.N."/>
        </authorList>
    </citation>
    <scope>NUCLEOTIDE SEQUENCE [LARGE SCALE GENOMIC DNA]</scope>
</reference>
<sequence length="109" mass="12662">MENFIRSSNCDLFINIFHTCSASLNSKVGDQNLNEGENTSRYLVSKTNLDMLSEITSTHYESDLMRLFFIKTFNIAKVSIMSRLRFDCSRNYQSDRLSKILFPGIKNKF</sequence>
<evidence type="ECO:0000313" key="2">
    <source>
        <dbReference type="Proteomes" id="UP000183832"/>
    </source>
</evidence>
<dbReference type="Proteomes" id="UP000183832">
    <property type="component" value="Unassembled WGS sequence"/>
</dbReference>
<proteinExistence type="predicted"/>
<organism evidence="1 2">
    <name type="scientific">Clunio marinus</name>
    <dbReference type="NCBI Taxonomy" id="568069"/>
    <lineage>
        <taxon>Eukaryota</taxon>
        <taxon>Metazoa</taxon>
        <taxon>Ecdysozoa</taxon>
        <taxon>Arthropoda</taxon>
        <taxon>Hexapoda</taxon>
        <taxon>Insecta</taxon>
        <taxon>Pterygota</taxon>
        <taxon>Neoptera</taxon>
        <taxon>Endopterygota</taxon>
        <taxon>Diptera</taxon>
        <taxon>Nematocera</taxon>
        <taxon>Chironomoidea</taxon>
        <taxon>Chironomidae</taxon>
        <taxon>Clunio</taxon>
    </lineage>
</organism>
<accession>A0A1J1IH47</accession>
<protein>
    <submittedName>
        <fullName evidence="1">CLUMA_CG012895, isoform A</fullName>
    </submittedName>
</protein>
<dbReference type="EMBL" id="CVRI01000051">
    <property type="protein sequence ID" value="CRK99583.1"/>
    <property type="molecule type" value="Genomic_DNA"/>
</dbReference>